<sequence>AAFLGIFLVPAPGAAFPAPGAAQSIPSLTVDF</sequence>
<proteinExistence type="predicted"/>
<dbReference type="EMBL" id="LXQA010863606">
    <property type="protein sequence ID" value="MCI74571.1"/>
    <property type="molecule type" value="Genomic_DNA"/>
</dbReference>
<dbReference type="Proteomes" id="UP000265520">
    <property type="component" value="Unassembled WGS sequence"/>
</dbReference>
<evidence type="ECO:0000313" key="1">
    <source>
        <dbReference type="EMBL" id="MCI74571.1"/>
    </source>
</evidence>
<evidence type="ECO:0000313" key="2">
    <source>
        <dbReference type="Proteomes" id="UP000265520"/>
    </source>
</evidence>
<protein>
    <submittedName>
        <fullName evidence="1">Uncharacterized protein</fullName>
    </submittedName>
</protein>
<reference evidence="1 2" key="1">
    <citation type="journal article" date="2018" name="Front. Plant Sci.">
        <title>Red Clover (Trifolium pratense) and Zigzag Clover (T. medium) - A Picture of Genomic Similarities and Differences.</title>
        <authorList>
            <person name="Dluhosova J."/>
            <person name="Istvanek J."/>
            <person name="Nedelnik J."/>
            <person name="Repkova J."/>
        </authorList>
    </citation>
    <scope>NUCLEOTIDE SEQUENCE [LARGE SCALE GENOMIC DNA]</scope>
    <source>
        <strain evidence="2">cv. 10/8</strain>
        <tissue evidence="1">Leaf</tissue>
    </source>
</reference>
<organism evidence="1 2">
    <name type="scientific">Trifolium medium</name>
    <dbReference type="NCBI Taxonomy" id="97028"/>
    <lineage>
        <taxon>Eukaryota</taxon>
        <taxon>Viridiplantae</taxon>
        <taxon>Streptophyta</taxon>
        <taxon>Embryophyta</taxon>
        <taxon>Tracheophyta</taxon>
        <taxon>Spermatophyta</taxon>
        <taxon>Magnoliopsida</taxon>
        <taxon>eudicotyledons</taxon>
        <taxon>Gunneridae</taxon>
        <taxon>Pentapetalae</taxon>
        <taxon>rosids</taxon>
        <taxon>fabids</taxon>
        <taxon>Fabales</taxon>
        <taxon>Fabaceae</taxon>
        <taxon>Papilionoideae</taxon>
        <taxon>50 kb inversion clade</taxon>
        <taxon>NPAAA clade</taxon>
        <taxon>Hologalegina</taxon>
        <taxon>IRL clade</taxon>
        <taxon>Trifolieae</taxon>
        <taxon>Trifolium</taxon>
    </lineage>
</organism>
<name>A0A392ULW0_9FABA</name>
<comment type="caution">
    <text evidence="1">The sequence shown here is derived from an EMBL/GenBank/DDBJ whole genome shotgun (WGS) entry which is preliminary data.</text>
</comment>
<accession>A0A392ULW0</accession>
<feature type="non-terminal residue" evidence="1">
    <location>
        <position position="1"/>
    </location>
</feature>
<dbReference type="AlphaFoldDB" id="A0A392ULW0"/>
<keyword evidence="2" id="KW-1185">Reference proteome</keyword>